<protein>
    <submittedName>
        <fullName evidence="2">Uncharacterized protein</fullName>
    </submittedName>
</protein>
<evidence type="ECO:0000256" key="1">
    <source>
        <dbReference type="SAM" id="Phobius"/>
    </source>
</evidence>
<reference evidence="2" key="1">
    <citation type="submission" date="2018-02" db="EMBL/GenBank/DDBJ databases">
        <title>Rhizophora mucronata_Transcriptome.</title>
        <authorList>
            <person name="Meera S.P."/>
            <person name="Sreeshan A."/>
            <person name="Augustine A."/>
        </authorList>
    </citation>
    <scope>NUCLEOTIDE SEQUENCE</scope>
    <source>
        <tissue evidence="2">Leaf</tissue>
    </source>
</reference>
<keyword evidence="1" id="KW-0812">Transmembrane</keyword>
<proteinExistence type="predicted"/>
<accession>A0A2P2PMR4</accession>
<feature type="transmembrane region" description="Helical" evidence="1">
    <location>
        <begin position="12"/>
        <end position="33"/>
    </location>
</feature>
<sequence>MPCHFIQHICLAHILLIWLYFQHLFIMILLPFWGM</sequence>
<name>A0A2P2PMR4_RHIMU</name>
<keyword evidence="1" id="KW-1133">Transmembrane helix</keyword>
<dbReference type="AlphaFoldDB" id="A0A2P2PMR4"/>
<dbReference type="EMBL" id="GGEC01075539">
    <property type="protein sequence ID" value="MBX56023.1"/>
    <property type="molecule type" value="Transcribed_RNA"/>
</dbReference>
<evidence type="ECO:0000313" key="2">
    <source>
        <dbReference type="EMBL" id="MBX56023.1"/>
    </source>
</evidence>
<organism evidence="2">
    <name type="scientific">Rhizophora mucronata</name>
    <name type="common">Asiatic mangrove</name>
    <dbReference type="NCBI Taxonomy" id="61149"/>
    <lineage>
        <taxon>Eukaryota</taxon>
        <taxon>Viridiplantae</taxon>
        <taxon>Streptophyta</taxon>
        <taxon>Embryophyta</taxon>
        <taxon>Tracheophyta</taxon>
        <taxon>Spermatophyta</taxon>
        <taxon>Magnoliopsida</taxon>
        <taxon>eudicotyledons</taxon>
        <taxon>Gunneridae</taxon>
        <taxon>Pentapetalae</taxon>
        <taxon>rosids</taxon>
        <taxon>fabids</taxon>
        <taxon>Malpighiales</taxon>
        <taxon>Rhizophoraceae</taxon>
        <taxon>Rhizophora</taxon>
    </lineage>
</organism>
<keyword evidence="1" id="KW-0472">Membrane</keyword>